<name>A0A1I2CNN3_9BURK</name>
<dbReference type="EMBL" id="FONX01000004">
    <property type="protein sequence ID" value="SFE69878.1"/>
    <property type="molecule type" value="Genomic_DNA"/>
</dbReference>
<sequence length="76" mass="7933">MARNPNEWTQKIMALVKVGNVAGATAQIRVAPTVADLKRLQAALAAPGAPAAGRQLETVVAEQIVALSAPRLHRSP</sequence>
<evidence type="ECO:0000313" key="2">
    <source>
        <dbReference type="Proteomes" id="UP000199119"/>
    </source>
</evidence>
<proteinExistence type="predicted"/>
<accession>A0A1I2CNN3</accession>
<protein>
    <submittedName>
        <fullName evidence="1">Uncharacterized protein</fullName>
    </submittedName>
</protein>
<dbReference type="AlphaFoldDB" id="A0A1I2CNN3"/>
<organism evidence="1 2">
    <name type="scientific">Paracidovorax wautersii</name>
    <dbReference type="NCBI Taxonomy" id="1177982"/>
    <lineage>
        <taxon>Bacteria</taxon>
        <taxon>Pseudomonadati</taxon>
        <taxon>Pseudomonadota</taxon>
        <taxon>Betaproteobacteria</taxon>
        <taxon>Burkholderiales</taxon>
        <taxon>Comamonadaceae</taxon>
        <taxon>Paracidovorax</taxon>
    </lineage>
</organism>
<evidence type="ECO:0000313" key="1">
    <source>
        <dbReference type="EMBL" id="SFE69878.1"/>
    </source>
</evidence>
<dbReference type="OrthoDB" id="8815333at2"/>
<dbReference type="Proteomes" id="UP000199119">
    <property type="component" value="Unassembled WGS sequence"/>
</dbReference>
<gene>
    <name evidence="1" type="ORF">SAMN04489711_104199</name>
</gene>
<dbReference type="RefSeq" id="WP_092939131.1">
    <property type="nucleotide sequence ID" value="NZ_FONX01000004.1"/>
</dbReference>
<keyword evidence="2" id="KW-1185">Reference proteome</keyword>
<dbReference type="STRING" id="1177982.SAMN04489711_104199"/>
<reference evidence="2" key="1">
    <citation type="submission" date="2016-10" db="EMBL/GenBank/DDBJ databases">
        <authorList>
            <person name="Varghese N."/>
            <person name="Submissions S."/>
        </authorList>
    </citation>
    <scope>NUCLEOTIDE SEQUENCE [LARGE SCALE GENOMIC DNA]</scope>
    <source>
        <strain evidence="2">DSM 27981</strain>
    </source>
</reference>